<protein>
    <submittedName>
        <fullName evidence="1">Uncharacterized protein</fullName>
    </submittedName>
</protein>
<organism evidence="1 2">
    <name type="scientific">Halapricum desulfuricans</name>
    <dbReference type="NCBI Taxonomy" id="2841257"/>
    <lineage>
        <taxon>Archaea</taxon>
        <taxon>Methanobacteriati</taxon>
        <taxon>Methanobacteriota</taxon>
        <taxon>Stenosarchaea group</taxon>
        <taxon>Halobacteria</taxon>
        <taxon>Halobacteriales</taxon>
        <taxon>Haloarculaceae</taxon>
        <taxon>Halapricum</taxon>
    </lineage>
</organism>
<dbReference type="Proteomes" id="UP000663525">
    <property type="component" value="Chromosome"/>
</dbReference>
<evidence type="ECO:0000313" key="2">
    <source>
        <dbReference type="Proteomes" id="UP000663525"/>
    </source>
</evidence>
<evidence type="ECO:0000313" key="1">
    <source>
        <dbReference type="EMBL" id="QSG05707.1"/>
    </source>
</evidence>
<dbReference type="EMBL" id="CP064787">
    <property type="protein sequence ID" value="QSG05707.1"/>
    <property type="molecule type" value="Genomic_DNA"/>
</dbReference>
<dbReference type="AlphaFoldDB" id="A0A897MZ19"/>
<gene>
    <name evidence="1" type="ORF">HSR121_1363</name>
</gene>
<name>A0A897MZ19_9EURY</name>
<accession>A0A897MZ19</accession>
<reference evidence="1" key="1">
    <citation type="submission" date="2020-11" db="EMBL/GenBank/DDBJ databases">
        <title>Carbohydrate-dependent, anaerobic sulfur respiration: A novel catabolism in halophilic archaea.</title>
        <authorList>
            <person name="Sorokin D.Y."/>
            <person name="Messina E."/>
            <person name="Smedile F."/>
            <person name="La Cono V."/>
            <person name="Hallsworth J.E."/>
            <person name="Yakimov M.M."/>
        </authorList>
    </citation>
    <scope>NUCLEOTIDE SEQUENCE</scope>
    <source>
        <strain evidence="1">HSR12-1</strain>
    </source>
</reference>
<sequence>MVVRLVVGKKPEIRRLCCHTTVFIARRQKRSPAGVKVDIERVRSCPTPG</sequence>
<proteinExistence type="predicted"/>